<evidence type="ECO:0000256" key="1">
    <source>
        <dbReference type="ARBA" id="ARBA00009091"/>
    </source>
</evidence>
<feature type="chain" id="PRO_5020588931" evidence="4">
    <location>
        <begin position="23"/>
        <end position="178"/>
    </location>
</feature>
<evidence type="ECO:0000313" key="6">
    <source>
        <dbReference type="Proteomes" id="UP000295793"/>
    </source>
</evidence>
<dbReference type="Proteomes" id="UP000295793">
    <property type="component" value="Unassembled WGS sequence"/>
</dbReference>
<gene>
    <name evidence="5" type="ORF">BCF53_10873</name>
</gene>
<proteinExistence type="inferred from homology"/>
<evidence type="ECO:0000256" key="3">
    <source>
        <dbReference type="SAM" id="Coils"/>
    </source>
</evidence>
<sequence>MQKLFRTALILVVACAGSVAWAETKIAVMDTQTVLFKSLAAEDATNQLRELLAGHQTRLKELEQGVSTRQSRLETDADILTEEEKQNFVKEINAYQSEMARINAQIQQAQQKSRSEFIRYYQPAISSIVEDYVAGEQIDVVLDSQAVLWNATLTDITQPVLEAFDQRFTDSHSNATDE</sequence>
<name>A0A4R3I4B1_9GAMM</name>
<dbReference type="RefSeq" id="WP_165901884.1">
    <property type="nucleotide sequence ID" value="NZ_SLZR01000008.1"/>
</dbReference>
<dbReference type="InterPro" id="IPR005632">
    <property type="entry name" value="Chaperone_Skp"/>
</dbReference>
<dbReference type="GO" id="GO:0051082">
    <property type="term" value="F:unfolded protein binding"/>
    <property type="evidence" value="ECO:0007669"/>
    <property type="project" value="InterPro"/>
</dbReference>
<keyword evidence="6" id="KW-1185">Reference proteome</keyword>
<organism evidence="5 6">
    <name type="scientific">Reinekea marinisedimentorum</name>
    <dbReference type="NCBI Taxonomy" id="230495"/>
    <lineage>
        <taxon>Bacteria</taxon>
        <taxon>Pseudomonadati</taxon>
        <taxon>Pseudomonadota</taxon>
        <taxon>Gammaproteobacteria</taxon>
        <taxon>Oceanospirillales</taxon>
        <taxon>Saccharospirillaceae</taxon>
        <taxon>Reinekea</taxon>
    </lineage>
</organism>
<protein>
    <submittedName>
        <fullName evidence="5">Skp family chaperone for outer membrane proteins</fullName>
    </submittedName>
</protein>
<dbReference type="PANTHER" id="PTHR35089:SF1">
    <property type="entry name" value="CHAPERONE PROTEIN SKP"/>
    <property type="match status" value="1"/>
</dbReference>
<comment type="similarity">
    <text evidence="1">Belongs to the Skp family.</text>
</comment>
<dbReference type="AlphaFoldDB" id="A0A4R3I4B1"/>
<keyword evidence="3" id="KW-0175">Coiled coil</keyword>
<dbReference type="EMBL" id="SLZR01000008">
    <property type="protein sequence ID" value="TCS40716.1"/>
    <property type="molecule type" value="Genomic_DNA"/>
</dbReference>
<keyword evidence="2 4" id="KW-0732">Signal</keyword>
<dbReference type="GO" id="GO:0050821">
    <property type="term" value="P:protein stabilization"/>
    <property type="evidence" value="ECO:0007669"/>
    <property type="project" value="TreeGrafter"/>
</dbReference>
<dbReference type="PANTHER" id="PTHR35089">
    <property type="entry name" value="CHAPERONE PROTEIN SKP"/>
    <property type="match status" value="1"/>
</dbReference>
<dbReference type="Gene3D" id="3.30.910.20">
    <property type="entry name" value="Skp domain"/>
    <property type="match status" value="1"/>
</dbReference>
<evidence type="ECO:0000256" key="4">
    <source>
        <dbReference type="SAM" id="SignalP"/>
    </source>
</evidence>
<dbReference type="GO" id="GO:0005829">
    <property type="term" value="C:cytosol"/>
    <property type="evidence" value="ECO:0007669"/>
    <property type="project" value="TreeGrafter"/>
</dbReference>
<feature type="coiled-coil region" evidence="3">
    <location>
        <begin position="45"/>
        <end position="112"/>
    </location>
</feature>
<comment type="caution">
    <text evidence="5">The sequence shown here is derived from an EMBL/GenBank/DDBJ whole genome shotgun (WGS) entry which is preliminary data.</text>
</comment>
<feature type="signal peptide" evidence="4">
    <location>
        <begin position="1"/>
        <end position="22"/>
    </location>
</feature>
<reference evidence="5 6" key="1">
    <citation type="submission" date="2019-03" db="EMBL/GenBank/DDBJ databases">
        <title>Genomic Encyclopedia of Archaeal and Bacterial Type Strains, Phase II (KMG-II): from individual species to whole genera.</title>
        <authorList>
            <person name="Goeker M."/>
        </authorList>
    </citation>
    <scope>NUCLEOTIDE SEQUENCE [LARGE SCALE GENOMIC DNA]</scope>
    <source>
        <strain evidence="5 6">DSM 15388</strain>
    </source>
</reference>
<evidence type="ECO:0000313" key="5">
    <source>
        <dbReference type="EMBL" id="TCS40716.1"/>
    </source>
</evidence>
<evidence type="ECO:0000256" key="2">
    <source>
        <dbReference type="ARBA" id="ARBA00022729"/>
    </source>
</evidence>
<dbReference type="SUPFAM" id="SSF111384">
    <property type="entry name" value="OmpH-like"/>
    <property type="match status" value="1"/>
</dbReference>
<dbReference type="SMART" id="SM00935">
    <property type="entry name" value="OmpH"/>
    <property type="match status" value="1"/>
</dbReference>
<dbReference type="Pfam" id="PF03938">
    <property type="entry name" value="OmpH"/>
    <property type="match status" value="1"/>
</dbReference>
<dbReference type="InterPro" id="IPR024930">
    <property type="entry name" value="Skp_dom_sf"/>
</dbReference>
<accession>A0A4R3I4B1</accession>